<evidence type="ECO:0000313" key="10">
    <source>
        <dbReference type="EMBL" id="ORY02665.1"/>
    </source>
</evidence>
<evidence type="ECO:0000256" key="2">
    <source>
        <dbReference type="ARBA" id="ARBA00009519"/>
    </source>
</evidence>
<keyword evidence="8" id="KW-0175">Coiled coil</keyword>
<dbReference type="GO" id="GO:0005634">
    <property type="term" value="C:nucleus"/>
    <property type="evidence" value="ECO:0007669"/>
    <property type="project" value="TreeGrafter"/>
</dbReference>
<dbReference type="GO" id="GO:0046872">
    <property type="term" value="F:metal ion binding"/>
    <property type="evidence" value="ECO:0007669"/>
    <property type="project" value="UniProtKB-UniRule"/>
</dbReference>
<dbReference type="GO" id="GO:0103026">
    <property type="term" value="F:fructose-1-phosphatase activity"/>
    <property type="evidence" value="ECO:0007669"/>
    <property type="project" value="RHEA"/>
</dbReference>
<sequence>MPHSTDNTPARGVWTSDDGTMAYDTARNRWPKIVQGMVDDFAQAASTCDGTALVEAREIQVALKSIKHEIINNKALKPLQPDGVGDVVKFNVEIEQTERGYTWQDCPWLFGECYLYRRVQSLFARSTDWNSFDVFKGQKDSTFVKSRAAVEELAKRYLEMMQNLEQASEEALRLIFVEMTQVALWGNATDLSLLSNLSLDQVQKLQGREAIERSQRNIVDNDTEEVWGYLTDPHRSNRRIDIVLDNAGFELFTDLVYTAYLLESGLASKIKLHVKDFPWFVSDATPSDISSMFEHLCSVDMFPNRQALDILVPKLRGLFECGAITIGQHGFWTTAASFHEMEIDATGLFKCFQGSSLVIFKGDLNYRKLVRDALWQPTTGFKTAIGPLGQTSGIKVLALRTNKADSCVGIENAARVEELDREAPGRQWVRNGKYAVISFSDGR</sequence>
<dbReference type="EMBL" id="MCFA01000155">
    <property type="protein sequence ID" value="ORY02665.1"/>
    <property type="molecule type" value="Genomic_DNA"/>
</dbReference>
<comment type="catalytic activity">
    <reaction evidence="6 7">
        <text>beta-D-fructose 6-phosphate = dihydroxyacetone + D-glyceraldehyde 3-phosphate</text>
        <dbReference type="Rhea" id="RHEA:28002"/>
        <dbReference type="ChEBI" id="CHEBI:16016"/>
        <dbReference type="ChEBI" id="CHEBI:57634"/>
        <dbReference type="ChEBI" id="CHEBI:59776"/>
    </reaction>
</comment>
<keyword evidence="11" id="KW-1185">Reference proteome</keyword>
<dbReference type="PANTHER" id="PTHR12260">
    <property type="entry name" value="DAMAGE-CONTROL PHOSPHATASE ARMT1"/>
    <property type="match status" value="1"/>
</dbReference>
<dbReference type="Pfam" id="PF01937">
    <property type="entry name" value="ARMT1-like_dom"/>
    <property type="match status" value="1"/>
</dbReference>
<evidence type="ECO:0000256" key="1">
    <source>
        <dbReference type="ARBA" id="ARBA00001326"/>
    </source>
</evidence>
<evidence type="ECO:0000256" key="5">
    <source>
        <dbReference type="ARBA" id="ARBA00023211"/>
    </source>
</evidence>
<keyword evidence="4 7" id="KW-0378">Hydrolase</keyword>
<feature type="coiled-coil region" evidence="8">
    <location>
        <begin position="147"/>
        <end position="174"/>
    </location>
</feature>
<dbReference type="EC" id="3.1.3.-" evidence="7"/>
<feature type="domain" description="Damage-control phosphatase ARMT1-like metal-binding" evidence="9">
    <location>
        <begin position="25"/>
        <end position="418"/>
    </location>
</feature>
<comment type="function">
    <text evidence="7">Metal-dependent phosphatase that shows phosphatase activity against several substrates, including fructose-1-phosphate and fructose-6-phosphate. Its preference for fructose-1-phosphate, a strong glycating agent that causes DNA damage rather than a canonical yeast metabolite, suggests a damage-control function in hexose phosphate metabolism.</text>
</comment>
<dbReference type="InterPro" id="IPR002791">
    <property type="entry name" value="ARMT1-like_metal-bd"/>
</dbReference>
<organism evidence="10 11">
    <name type="scientific">Clohesyomyces aquaticus</name>
    <dbReference type="NCBI Taxonomy" id="1231657"/>
    <lineage>
        <taxon>Eukaryota</taxon>
        <taxon>Fungi</taxon>
        <taxon>Dikarya</taxon>
        <taxon>Ascomycota</taxon>
        <taxon>Pezizomycotina</taxon>
        <taxon>Dothideomycetes</taxon>
        <taxon>Pleosporomycetidae</taxon>
        <taxon>Pleosporales</taxon>
        <taxon>Lindgomycetaceae</taxon>
        <taxon>Clohesyomyces</taxon>
    </lineage>
</organism>
<evidence type="ECO:0000256" key="3">
    <source>
        <dbReference type="ARBA" id="ARBA00022723"/>
    </source>
</evidence>
<evidence type="ECO:0000256" key="7">
    <source>
        <dbReference type="RuleBase" id="RU367030"/>
    </source>
</evidence>
<dbReference type="GO" id="GO:0006974">
    <property type="term" value="P:DNA damage response"/>
    <property type="evidence" value="ECO:0007669"/>
    <property type="project" value="TreeGrafter"/>
</dbReference>
<accession>A0A1Y1YYM2</accession>
<evidence type="ECO:0000256" key="8">
    <source>
        <dbReference type="SAM" id="Coils"/>
    </source>
</evidence>
<evidence type="ECO:0000259" key="9">
    <source>
        <dbReference type="Pfam" id="PF01937"/>
    </source>
</evidence>
<dbReference type="Gene3D" id="3.40.50.10880">
    <property type="entry name" value="Uncharacterised protein PF01937, DUF89, domain 3"/>
    <property type="match status" value="1"/>
</dbReference>
<keyword evidence="3 7" id="KW-0479">Metal-binding</keyword>
<comment type="cofactor">
    <cofactor evidence="7">
        <name>Mn(2+)</name>
        <dbReference type="ChEBI" id="CHEBI:29035"/>
    </cofactor>
    <cofactor evidence="7">
        <name>Ni(2+)</name>
        <dbReference type="ChEBI" id="CHEBI:49786"/>
    </cofactor>
</comment>
<name>A0A1Y1YYM2_9PLEO</name>
<keyword evidence="5 7" id="KW-0464">Manganese</keyword>
<comment type="domain">
    <text evidence="7">Subfamily III proteins have a conserved RTxK motif about 40-50 residues from the C-terminus; the threonine may be replaced by serine or cysteine.</text>
</comment>
<dbReference type="AlphaFoldDB" id="A0A1Y1YYM2"/>
<proteinExistence type="inferred from homology"/>
<reference evidence="10 11" key="1">
    <citation type="submission" date="2016-07" db="EMBL/GenBank/DDBJ databases">
        <title>Pervasive Adenine N6-methylation of Active Genes in Fungi.</title>
        <authorList>
            <consortium name="DOE Joint Genome Institute"/>
            <person name="Mondo S.J."/>
            <person name="Dannebaum R.O."/>
            <person name="Kuo R.C."/>
            <person name="Labutti K."/>
            <person name="Haridas S."/>
            <person name="Kuo A."/>
            <person name="Salamov A."/>
            <person name="Ahrendt S.R."/>
            <person name="Lipzen A."/>
            <person name="Sullivan W."/>
            <person name="Andreopoulos W.B."/>
            <person name="Clum A."/>
            <person name="Lindquist E."/>
            <person name="Daum C."/>
            <person name="Ramamoorthy G.K."/>
            <person name="Gryganskyi A."/>
            <person name="Culley D."/>
            <person name="Magnuson J.K."/>
            <person name="James T.Y."/>
            <person name="O'Malley M.A."/>
            <person name="Stajich J.E."/>
            <person name="Spatafora J.W."/>
            <person name="Visel A."/>
            <person name="Grigoriev I.V."/>
        </authorList>
    </citation>
    <scope>NUCLEOTIDE SEQUENCE [LARGE SCALE GENOMIC DNA]</scope>
    <source>
        <strain evidence="10 11">CBS 115471</strain>
    </source>
</reference>
<dbReference type="Gene3D" id="1.20.930.60">
    <property type="match status" value="1"/>
</dbReference>
<evidence type="ECO:0000256" key="6">
    <source>
        <dbReference type="ARBA" id="ARBA00048809"/>
    </source>
</evidence>
<dbReference type="Proteomes" id="UP000193144">
    <property type="component" value="Unassembled WGS sequence"/>
</dbReference>
<protein>
    <recommendedName>
        <fullName evidence="7">Sugar phosphate phosphatase</fullName>
        <ecNumber evidence="7">3.1.3.-</ecNumber>
    </recommendedName>
</protein>
<dbReference type="InterPro" id="IPR036075">
    <property type="entry name" value="ARMT-1-like_metal-bd_sf"/>
</dbReference>
<dbReference type="STRING" id="1231657.A0A1Y1YYM2"/>
<comment type="caution">
    <text evidence="10">The sequence shown here is derived from an EMBL/GenBank/DDBJ whole genome shotgun (WGS) entry which is preliminary data.</text>
</comment>
<comment type="catalytic activity">
    <reaction evidence="1 7">
        <text>beta-D-fructose 1-phosphate + H2O = D-fructose + phosphate</text>
        <dbReference type="Rhea" id="RHEA:35603"/>
        <dbReference type="ChEBI" id="CHEBI:15377"/>
        <dbReference type="ChEBI" id="CHEBI:37721"/>
        <dbReference type="ChEBI" id="CHEBI:43474"/>
        <dbReference type="ChEBI" id="CHEBI:138881"/>
    </reaction>
</comment>
<evidence type="ECO:0000256" key="4">
    <source>
        <dbReference type="ARBA" id="ARBA00022801"/>
    </source>
</evidence>
<evidence type="ECO:0000313" key="11">
    <source>
        <dbReference type="Proteomes" id="UP000193144"/>
    </source>
</evidence>
<dbReference type="OrthoDB" id="541375at2759"/>
<dbReference type="PANTHER" id="PTHR12260:SF6">
    <property type="entry name" value="DAMAGE-CONTROL PHOSPHATASE ARMT1"/>
    <property type="match status" value="1"/>
</dbReference>
<dbReference type="SUPFAM" id="SSF111321">
    <property type="entry name" value="AF1104-like"/>
    <property type="match status" value="1"/>
</dbReference>
<comment type="similarity">
    <text evidence="2 7">Belongs to the damage-control phosphatase family. Sugar phosphate phosphatase III subfamily.</text>
</comment>
<dbReference type="GO" id="GO:0097023">
    <property type="term" value="F:fructose 6-phosphate aldolase activity"/>
    <property type="evidence" value="ECO:0007669"/>
    <property type="project" value="RHEA"/>
</dbReference>
<dbReference type="InterPro" id="IPR039763">
    <property type="entry name" value="ARMT1"/>
</dbReference>
<gene>
    <name evidence="10" type="ORF">BCR34DRAFT_492961</name>
</gene>